<dbReference type="Proteomes" id="UP000708208">
    <property type="component" value="Unassembled WGS sequence"/>
</dbReference>
<keyword evidence="2" id="KW-1185">Reference proteome</keyword>
<dbReference type="AlphaFoldDB" id="A0A8J2KI71"/>
<sequence length="140" mass="15032">FFFGLSHLRKFKIKMSLIGDSHGILCNFIVPNVNGGIKSTGCIVARLCLRHSDTIAQGFYACYDQAPGKAQFEQCQRQAFGTLLNTDAAVVATCRNAFGLVRYVQCLGPAFSAAGINQADAVTRVNRCQGRLLGLNVSGA</sequence>
<evidence type="ECO:0000313" key="2">
    <source>
        <dbReference type="Proteomes" id="UP000708208"/>
    </source>
</evidence>
<feature type="non-terminal residue" evidence="1">
    <location>
        <position position="1"/>
    </location>
</feature>
<proteinExistence type="predicted"/>
<protein>
    <submittedName>
        <fullName evidence="1">Uncharacterized protein</fullName>
    </submittedName>
</protein>
<gene>
    <name evidence="1" type="ORF">AFUS01_LOCUS24021</name>
</gene>
<accession>A0A8J2KI71</accession>
<dbReference type="OrthoDB" id="10584759at2759"/>
<reference evidence="1" key="1">
    <citation type="submission" date="2021-06" db="EMBL/GenBank/DDBJ databases">
        <authorList>
            <person name="Hodson N. C."/>
            <person name="Mongue J. A."/>
            <person name="Jaron S. K."/>
        </authorList>
    </citation>
    <scope>NUCLEOTIDE SEQUENCE</scope>
</reference>
<organism evidence="1 2">
    <name type="scientific">Allacma fusca</name>
    <dbReference type="NCBI Taxonomy" id="39272"/>
    <lineage>
        <taxon>Eukaryota</taxon>
        <taxon>Metazoa</taxon>
        <taxon>Ecdysozoa</taxon>
        <taxon>Arthropoda</taxon>
        <taxon>Hexapoda</taxon>
        <taxon>Collembola</taxon>
        <taxon>Symphypleona</taxon>
        <taxon>Sminthuridae</taxon>
        <taxon>Allacma</taxon>
    </lineage>
</organism>
<dbReference type="EMBL" id="CAJVCH010295868">
    <property type="protein sequence ID" value="CAG7785394.1"/>
    <property type="molecule type" value="Genomic_DNA"/>
</dbReference>
<comment type="caution">
    <text evidence="1">The sequence shown here is derived from an EMBL/GenBank/DDBJ whole genome shotgun (WGS) entry which is preliminary data.</text>
</comment>
<name>A0A8J2KI71_9HEXA</name>
<evidence type="ECO:0000313" key="1">
    <source>
        <dbReference type="EMBL" id="CAG7785394.1"/>
    </source>
</evidence>